<evidence type="ECO:0000313" key="2">
    <source>
        <dbReference type="EMBL" id="JAD90579.1"/>
    </source>
</evidence>
<dbReference type="AlphaFoldDB" id="A0A0A9DPT4"/>
<dbReference type="EMBL" id="GBRH01207316">
    <property type="protein sequence ID" value="JAD90579.1"/>
    <property type="molecule type" value="Transcribed_RNA"/>
</dbReference>
<keyword evidence="1" id="KW-1133">Transmembrane helix</keyword>
<reference evidence="2" key="2">
    <citation type="journal article" date="2015" name="Data Brief">
        <title>Shoot transcriptome of the giant reed, Arundo donax.</title>
        <authorList>
            <person name="Barrero R.A."/>
            <person name="Guerrero F.D."/>
            <person name="Moolhuijzen P."/>
            <person name="Goolsby J.A."/>
            <person name="Tidwell J."/>
            <person name="Bellgard S.E."/>
            <person name="Bellgard M.I."/>
        </authorList>
    </citation>
    <scope>NUCLEOTIDE SEQUENCE</scope>
    <source>
        <tissue evidence="2">Shoot tissue taken approximately 20 cm above the soil surface</tissue>
    </source>
</reference>
<keyword evidence="1" id="KW-0812">Transmembrane</keyword>
<feature type="transmembrane region" description="Helical" evidence="1">
    <location>
        <begin position="33"/>
        <end position="53"/>
    </location>
</feature>
<keyword evidence="1" id="KW-0472">Membrane</keyword>
<sequence length="70" mass="8222">MDFFVARGVAFWSDLVLPLLLDGWLIPTMSCRLCLWILSYLVSGGPSGCYWYIYYRSRLMMSSWNFFSCD</sequence>
<reference evidence="2" key="1">
    <citation type="submission" date="2014-09" db="EMBL/GenBank/DDBJ databases">
        <authorList>
            <person name="Magalhaes I.L.F."/>
            <person name="Oliveira U."/>
            <person name="Santos F.R."/>
            <person name="Vidigal T.H.D.A."/>
            <person name="Brescovit A.D."/>
            <person name="Santos A.J."/>
        </authorList>
    </citation>
    <scope>NUCLEOTIDE SEQUENCE</scope>
    <source>
        <tissue evidence="2">Shoot tissue taken approximately 20 cm above the soil surface</tissue>
    </source>
</reference>
<accession>A0A0A9DPT4</accession>
<proteinExistence type="predicted"/>
<evidence type="ECO:0000256" key="1">
    <source>
        <dbReference type="SAM" id="Phobius"/>
    </source>
</evidence>
<name>A0A0A9DPT4_ARUDO</name>
<organism evidence="2">
    <name type="scientific">Arundo donax</name>
    <name type="common">Giant reed</name>
    <name type="synonym">Donax arundinaceus</name>
    <dbReference type="NCBI Taxonomy" id="35708"/>
    <lineage>
        <taxon>Eukaryota</taxon>
        <taxon>Viridiplantae</taxon>
        <taxon>Streptophyta</taxon>
        <taxon>Embryophyta</taxon>
        <taxon>Tracheophyta</taxon>
        <taxon>Spermatophyta</taxon>
        <taxon>Magnoliopsida</taxon>
        <taxon>Liliopsida</taxon>
        <taxon>Poales</taxon>
        <taxon>Poaceae</taxon>
        <taxon>PACMAD clade</taxon>
        <taxon>Arundinoideae</taxon>
        <taxon>Arundineae</taxon>
        <taxon>Arundo</taxon>
    </lineage>
</organism>
<protein>
    <submittedName>
        <fullName evidence="2">Uncharacterized protein</fullName>
    </submittedName>
</protein>
<feature type="transmembrane region" description="Helical" evidence="1">
    <location>
        <begin position="6"/>
        <end position="26"/>
    </location>
</feature>